<comment type="function">
    <text evidence="2 8">Synthesizes alpha-1,4-glucan chains using ADP-glucose.</text>
</comment>
<evidence type="ECO:0000256" key="3">
    <source>
        <dbReference type="ARBA" id="ARBA00004964"/>
    </source>
</evidence>
<accession>A0A2G9YL41</accession>
<dbReference type="GO" id="GO:0009011">
    <property type="term" value="F:alpha-1,4-glucan glucosyltransferase (ADP-glucose donor) activity"/>
    <property type="evidence" value="ECO:0007669"/>
    <property type="project" value="UniProtKB-UniRule"/>
</dbReference>
<dbReference type="EMBL" id="PCRK01000004">
    <property type="protein sequence ID" value="PIP19960.1"/>
    <property type="molecule type" value="Genomic_DNA"/>
</dbReference>
<keyword evidence="6 8" id="KW-0808">Transferase</keyword>
<comment type="similarity">
    <text evidence="4 8">Belongs to the glycosyltransferase 1 family. Bacterial/plant glycogen synthase subfamily.</text>
</comment>
<dbReference type="Pfam" id="PF08323">
    <property type="entry name" value="Glyco_transf_5"/>
    <property type="match status" value="1"/>
</dbReference>
<keyword evidence="5 8" id="KW-0328">Glycosyltransferase</keyword>
<proteinExistence type="inferred from homology"/>
<dbReference type="CDD" id="cd03791">
    <property type="entry name" value="GT5_Glycogen_synthase_DULL1-like"/>
    <property type="match status" value="1"/>
</dbReference>
<evidence type="ECO:0000313" key="11">
    <source>
        <dbReference type="EMBL" id="PIP19960.1"/>
    </source>
</evidence>
<dbReference type="InterPro" id="IPR011835">
    <property type="entry name" value="GS/SS"/>
</dbReference>
<dbReference type="SUPFAM" id="SSF53756">
    <property type="entry name" value="UDP-Glycosyltransferase/glycogen phosphorylase"/>
    <property type="match status" value="1"/>
</dbReference>
<dbReference type="Proteomes" id="UP000231292">
    <property type="component" value="Unassembled WGS sequence"/>
</dbReference>
<dbReference type="AlphaFoldDB" id="A0A2G9YL41"/>
<evidence type="ECO:0000256" key="7">
    <source>
        <dbReference type="ARBA" id="ARBA00023056"/>
    </source>
</evidence>
<evidence type="ECO:0000256" key="6">
    <source>
        <dbReference type="ARBA" id="ARBA00022679"/>
    </source>
</evidence>
<dbReference type="InterPro" id="IPR013534">
    <property type="entry name" value="Starch_synth_cat_dom"/>
</dbReference>
<evidence type="ECO:0000256" key="8">
    <source>
        <dbReference type="HAMAP-Rule" id="MF_00484"/>
    </source>
</evidence>
<sequence>MKIVMCASEVVPFAKTGGLADVAGALSLALEKEKQEVIIIMPRYKTVDSVKFNLKKLNSDISYSIIGNNIKVYFIEKDEYFNRDGLYGDKNGDHKDNLDRFVYYCRSSLRLLKEINFQPDIIHCHDWQSSLVPVYLKTIYAFDRFYKDTRTVLTIHNIGYQGLFLKEEFLKLGLDWNLFDMEGLEFYGKINILKGGMVFSDVINTVSPTYAKEIETKEFGFGLEGVLTKRHNSVFGILNGLDYDIWNPQTDEFITKNFSVLKPGGKAKNKESLQALCNFPKAKDVPLVGIVSRLVEAKGFDILAEGIDEICKMGIQMVILGTGDLKYHQILEEVVKKYPKSISLHLKFDDSLAHKIYAGSDIFLMPSKYEPCGLGQLIALRYGAIPLVFRTGGLADTVNSTNGFVFNSYNKISLVKTINRAIAGFSDKKKWDSLVLRAMKCNFSWGTSAKKYLGLYAKAKEK</sequence>
<comment type="pathway">
    <text evidence="3 8">Glycan biosynthesis; glycogen biosynthesis.</text>
</comment>
<feature type="domain" description="Starch synthase catalytic" evidence="10">
    <location>
        <begin position="2"/>
        <end position="228"/>
    </location>
</feature>
<evidence type="ECO:0000256" key="4">
    <source>
        <dbReference type="ARBA" id="ARBA00010281"/>
    </source>
</evidence>
<dbReference type="NCBIfam" id="TIGR02095">
    <property type="entry name" value="glgA"/>
    <property type="match status" value="1"/>
</dbReference>
<comment type="caution">
    <text evidence="11">The sequence shown here is derived from an EMBL/GenBank/DDBJ whole genome shotgun (WGS) entry which is preliminary data.</text>
</comment>
<dbReference type="InterPro" id="IPR001296">
    <property type="entry name" value="Glyco_trans_1"/>
</dbReference>
<evidence type="ECO:0000313" key="12">
    <source>
        <dbReference type="Proteomes" id="UP000231292"/>
    </source>
</evidence>
<evidence type="ECO:0000259" key="9">
    <source>
        <dbReference type="Pfam" id="PF00534"/>
    </source>
</evidence>
<organism evidence="11 12">
    <name type="scientific">Candidatus Sherwoodlollariibacterium unditelluris</name>
    <dbReference type="NCBI Taxonomy" id="1974757"/>
    <lineage>
        <taxon>Bacteria</taxon>
        <taxon>Pseudomonadati</taxon>
        <taxon>Candidatus Omnitrophota</taxon>
        <taxon>Candidatus Sherwoodlollariibacterium</taxon>
    </lineage>
</organism>
<dbReference type="EC" id="2.4.1.21" evidence="8"/>
<dbReference type="GO" id="GO:0004373">
    <property type="term" value="F:alpha-1,4-glucan glucosyltransferase (UDP-glucose donor) activity"/>
    <property type="evidence" value="ECO:0007669"/>
    <property type="project" value="InterPro"/>
</dbReference>
<dbReference type="NCBIfam" id="NF001899">
    <property type="entry name" value="PRK00654.1-2"/>
    <property type="match status" value="1"/>
</dbReference>
<dbReference type="GO" id="GO:0005978">
    <property type="term" value="P:glycogen biosynthetic process"/>
    <property type="evidence" value="ECO:0007669"/>
    <property type="project" value="UniProtKB-UniRule"/>
</dbReference>
<reference evidence="11 12" key="1">
    <citation type="submission" date="2017-09" db="EMBL/GenBank/DDBJ databases">
        <title>Depth-based differentiation of microbial function through sediment-hosted aquifers and enrichment of novel symbionts in the deep terrestrial subsurface.</title>
        <authorList>
            <person name="Probst A.J."/>
            <person name="Ladd B."/>
            <person name="Jarett J.K."/>
            <person name="Geller-Mcgrath D.E."/>
            <person name="Sieber C.M."/>
            <person name="Emerson J.B."/>
            <person name="Anantharaman K."/>
            <person name="Thomas B.C."/>
            <person name="Malmstrom R."/>
            <person name="Stieglmeier M."/>
            <person name="Klingl A."/>
            <person name="Woyke T."/>
            <person name="Ryan C.M."/>
            <person name="Banfield J.F."/>
        </authorList>
    </citation>
    <scope>NUCLEOTIDE SEQUENCE [LARGE SCALE GENOMIC DNA]</scope>
    <source>
        <strain evidence="11">CG23_combo_of_CG06-09_8_20_14_all_41_10</strain>
    </source>
</reference>
<dbReference type="PANTHER" id="PTHR45825:SF11">
    <property type="entry name" value="ALPHA AMYLASE DOMAIN-CONTAINING PROTEIN"/>
    <property type="match status" value="1"/>
</dbReference>
<dbReference type="Pfam" id="PF00534">
    <property type="entry name" value="Glycos_transf_1"/>
    <property type="match status" value="1"/>
</dbReference>
<protein>
    <recommendedName>
        <fullName evidence="8">Glycogen synthase</fullName>
        <ecNumber evidence="8">2.4.1.21</ecNumber>
    </recommendedName>
    <alternativeName>
        <fullName evidence="8">Starch [bacterial glycogen] synthase</fullName>
    </alternativeName>
</protein>
<gene>
    <name evidence="8" type="primary">glgA</name>
    <name evidence="11" type="ORF">COX41_00115</name>
</gene>
<evidence type="ECO:0000259" key="10">
    <source>
        <dbReference type="Pfam" id="PF08323"/>
    </source>
</evidence>
<dbReference type="Gene3D" id="3.40.50.2000">
    <property type="entry name" value="Glycogen Phosphorylase B"/>
    <property type="match status" value="2"/>
</dbReference>
<evidence type="ECO:0000256" key="5">
    <source>
        <dbReference type="ARBA" id="ARBA00022676"/>
    </source>
</evidence>
<feature type="binding site" evidence="8">
    <location>
        <position position="15"/>
    </location>
    <ligand>
        <name>ADP-alpha-D-glucose</name>
        <dbReference type="ChEBI" id="CHEBI:57498"/>
    </ligand>
</feature>
<feature type="domain" description="Glycosyl transferase family 1" evidence="9">
    <location>
        <begin position="281"/>
        <end position="424"/>
    </location>
</feature>
<dbReference type="PANTHER" id="PTHR45825">
    <property type="entry name" value="GRANULE-BOUND STARCH SYNTHASE 1, CHLOROPLASTIC/AMYLOPLASTIC"/>
    <property type="match status" value="1"/>
</dbReference>
<name>A0A2G9YL41_9BACT</name>
<dbReference type="HAMAP" id="MF_00484">
    <property type="entry name" value="Glycogen_synth"/>
    <property type="match status" value="1"/>
</dbReference>
<evidence type="ECO:0000256" key="2">
    <source>
        <dbReference type="ARBA" id="ARBA00002764"/>
    </source>
</evidence>
<keyword evidence="7 8" id="KW-0320">Glycogen biosynthesis</keyword>
<evidence type="ECO:0000256" key="1">
    <source>
        <dbReference type="ARBA" id="ARBA00001478"/>
    </source>
</evidence>
<dbReference type="UniPathway" id="UPA00164"/>
<comment type="catalytic activity">
    <reaction evidence="1 8">
        <text>[(1-&gt;4)-alpha-D-glucosyl](n) + ADP-alpha-D-glucose = [(1-&gt;4)-alpha-D-glucosyl](n+1) + ADP + H(+)</text>
        <dbReference type="Rhea" id="RHEA:18189"/>
        <dbReference type="Rhea" id="RHEA-COMP:9584"/>
        <dbReference type="Rhea" id="RHEA-COMP:9587"/>
        <dbReference type="ChEBI" id="CHEBI:15378"/>
        <dbReference type="ChEBI" id="CHEBI:15444"/>
        <dbReference type="ChEBI" id="CHEBI:57498"/>
        <dbReference type="ChEBI" id="CHEBI:456216"/>
        <dbReference type="EC" id="2.4.1.21"/>
    </reaction>
</comment>